<keyword evidence="2" id="KW-1185">Reference proteome</keyword>
<sequence length="101" mass="11178">MANIDEVWVDLISTLILKARSSAGITDIEINQAISSTNQLITKYKGKKSLPMAIVNILIDMQASLITSADWHKNEKKQTAMSETIYKTALLLSDLARDITV</sequence>
<evidence type="ECO:0000313" key="1">
    <source>
        <dbReference type="EMBL" id="MBO0418299.1"/>
    </source>
</evidence>
<dbReference type="RefSeq" id="WP_200123212.1">
    <property type="nucleotide sequence ID" value="NZ_JAEILV010000031.1"/>
</dbReference>
<comment type="caution">
    <text evidence="1">The sequence shown here is derived from an EMBL/GenBank/DDBJ whole genome shotgun (WGS) entry which is preliminary data.</text>
</comment>
<proteinExistence type="predicted"/>
<reference evidence="1 2" key="1">
    <citation type="submission" date="2021-03" db="EMBL/GenBank/DDBJ databases">
        <title>First Case of infection caused by Chromobacterium haemolyticum derived from water in China.</title>
        <authorList>
            <person name="Chen J."/>
            <person name="Liu C."/>
        </authorList>
    </citation>
    <scope>NUCLEOTIDE SEQUENCE [LARGE SCALE GENOMIC DNA]</scope>
    <source>
        <strain evidence="1 2">WJ-5</strain>
    </source>
</reference>
<gene>
    <name evidence="1" type="ORF">J1C50_22570</name>
</gene>
<organism evidence="1 2">
    <name type="scientific">Chromobacterium haemolyticum</name>
    <dbReference type="NCBI Taxonomy" id="394935"/>
    <lineage>
        <taxon>Bacteria</taxon>
        <taxon>Pseudomonadati</taxon>
        <taxon>Pseudomonadota</taxon>
        <taxon>Betaproteobacteria</taxon>
        <taxon>Neisseriales</taxon>
        <taxon>Chromobacteriaceae</taxon>
        <taxon>Chromobacterium</taxon>
    </lineage>
</organism>
<name>A0ABS3GTN6_9NEIS</name>
<dbReference type="Proteomes" id="UP000664349">
    <property type="component" value="Unassembled WGS sequence"/>
</dbReference>
<evidence type="ECO:0000313" key="2">
    <source>
        <dbReference type="Proteomes" id="UP000664349"/>
    </source>
</evidence>
<protein>
    <submittedName>
        <fullName evidence="1">Uncharacterized protein</fullName>
    </submittedName>
</protein>
<accession>A0ABS3GTN6</accession>
<dbReference type="EMBL" id="JAFLRD010000029">
    <property type="protein sequence ID" value="MBO0418299.1"/>
    <property type="molecule type" value="Genomic_DNA"/>
</dbReference>